<proteinExistence type="predicted"/>
<evidence type="ECO:0000313" key="2">
    <source>
        <dbReference type="Proteomes" id="UP000789702"/>
    </source>
</evidence>
<keyword evidence="2" id="KW-1185">Reference proteome</keyword>
<sequence length="45" mass="5277">MHKKENYEGALKCSKQNFEFEAVDEDNHSESQCQYAISLLILTKR</sequence>
<comment type="caution">
    <text evidence="1">The sequence shown here is derived from an EMBL/GenBank/DDBJ whole genome shotgun (WGS) entry which is preliminary data.</text>
</comment>
<dbReference type="Proteomes" id="UP000789702">
    <property type="component" value="Unassembled WGS sequence"/>
</dbReference>
<evidence type="ECO:0000313" key="1">
    <source>
        <dbReference type="EMBL" id="CAG8475041.1"/>
    </source>
</evidence>
<organism evidence="1 2">
    <name type="scientific">Dentiscutata heterogama</name>
    <dbReference type="NCBI Taxonomy" id="1316150"/>
    <lineage>
        <taxon>Eukaryota</taxon>
        <taxon>Fungi</taxon>
        <taxon>Fungi incertae sedis</taxon>
        <taxon>Mucoromycota</taxon>
        <taxon>Glomeromycotina</taxon>
        <taxon>Glomeromycetes</taxon>
        <taxon>Diversisporales</taxon>
        <taxon>Gigasporaceae</taxon>
        <taxon>Dentiscutata</taxon>
    </lineage>
</organism>
<reference evidence="1" key="1">
    <citation type="submission" date="2021-06" db="EMBL/GenBank/DDBJ databases">
        <authorList>
            <person name="Kallberg Y."/>
            <person name="Tangrot J."/>
            <person name="Rosling A."/>
        </authorList>
    </citation>
    <scope>NUCLEOTIDE SEQUENCE</scope>
    <source>
        <strain evidence="1">IL203A</strain>
    </source>
</reference>
<gene>
    <name evidence="1" type="ORF">DHETER_LOCUS1882</name>
</gene>
<name>A0ACA9KIE1_9GLOM</name>
<accession>A0ACA9KIE1</accession>
<dbReference type="EMBL" id="CAJVPU010001226">
    <property type="protein sequence ID" value="CAG8475041.1"/>
    <property type="molecule type" value="Genomic_DNA"/>
</dbReference>
<protein>
    <submittedName>
        <fullName evidence="1">12039_t:CDS:1</fullName>
    </submittedName>
</protein>